<evidence type="ECO:0000313" key="7">
    <source>
        <dbReference type="Proteomes" id="UP001229955"/>
    </source>
</evidence>
<dbReference type="PANTHER" id="PTHR47151">
    <property type="entry name" value="LEU/ILE/VAL-BINDING ABC TRANSPORTER SUBUNIT"/>
    <property type="match status" value="1"/>
</dbReference>
<keyword evidence="2 3" id="KW-0732">Signal</keyword>
<name>A0AA49JTJ5_9BACT</name>
<reference evidence="5" key="1">
    <citation type="submission" date="2023-07" db="EMBL/GenBank/DDBJ databases">
        <authorList>
            <person name="Haufschild T."/>
            <person name="Kallscheuer N."/>
            <person name="Hammer J."/>
            <person name="Kohn T."/>
            <person name="Kabuu M."/>
            <person name="Jogler M."/>
            <person name="Wohfarth N."/>
            <person name="Heuer A."/>
            <person name="Rohde M."/>
            <person name="van Teeseling M.C.F."/>
            <person name="Jogler C."/>
        </authorList>
    </citation>
    <scope>NUCLEOTIDE SEQUENCE</scope>
    <source>
        <strain evidence="5">Strain 138</strain>
        <strain evidence="6">Strain 318</strain>
    </source>
</reference>
<dbReference type="AlphaFoldDB" id="A0AA49JTJ5"/>
<proteinExistence type="inferred from homology"/>
<accession>A0AA49JTJ5</accession>
<dbReference type="PANTHER" id="PTHR47151:SF2">
    <property type="entry name" value="AMINO ACID BINDING PROTEIN"/>
    <property type="match status" value="1"/>
</dbReference>
<accession>A0AA49JZ83</accession>
<dbReference type="SUPFAM" id="SSF53822">
    <property type="entry name" value="Periplasmic binding protein-like I"/>
    <property type="match status" value="1"/>
</dbReference>
<protein>
    <submittedName>
        <fullName evidence="5">ABC transporter substrate-binding protein</fullName>
    </submittedName>
</protein>
<evidence type="ECO:0000259" key="4">
    <source>
        <dbReference type="Pfam" id="PF13458"/>
    </source>
</evidence>
<evidence type="ECO:0000256" key="2">
    <source>
        <dbReference type="ARBA" id="ARBA00022729"/>
    </source>
</evidence>
<feature type="chain" id="PRO_5041376084" evidence="3">
    <location>
        <begin position="21"/>
        <end position="384"/>
    </location>
</feature>
<gene>
    <name evidence="5" type="ORF">Strain138_000931</name>
    <name evidence="6" type="ORF">Strain318_000931</name>
</gene>
<dbReference type="PROSITE" id="PS51257">
    <property type="entry name" value="PROKAR_LIPOPROTEIN"/>
    <property type="match status" value="1"/>
</dbReference>
<dbReference type="InterPro" id="IPR028082">
    <property type="entry name" value="Peripla_BP_I"/>
</dbReference>
<dbReference type="CDD" id="cd06268">
    <property type="entry name" value="PBP1_ABC_transporter_LIVBP-like"/>
    <property type="match status" value="1"/>
</dbReference>
<evidence type="ECO:0000256" key="1">
    <source>
        <dbReference type="ARBA" id="ARBA00010062"/>
    </source>
</evidence>
<sequence>MRVSRAVLAFFALGTIGSLAACARGPEAPAIGFTYNWGDDVLETFVQQQVDAEAGAGRTPRIRVLASRDGGWQAFGASPMAAEVRRAQVLSDNPDVLVVVGPGGSREVLQVAPIYAEAGMPVVIPTATSQLLDYSGDHLFRMAANDSVQGAFIATFADSALGARSIAVYHVPDEYGIGLAAGIVAAATRRGLALLERTPVRLLQSCGDAAGRAYYDDLVAGLARSGKPDAVALAQRTEEAACFTRALRSRWPDLVIIAGDGVYLDRAFRAIAGDAANGTYLVAFWHPSLPGRASQDFVTAFRATTGRLPRHGDAVFVDAARIAAAAIRSGARTRTEVMAYVRDIGSGRPAFEGIIGPVSFAAGAARPLYMTRVTADGSTLLRGP</sequence>
<dbReference type="InterPro" id="IPR028081">
    <property type="entry name" value="Leu-bd"/>
</dbReference>
<dbReference type="KEGG" id="pspc:Strain318_000931"/>
<evidence type="ECO:0000256" key="3">
    <source>
        <dbReference type="SAM" id="SignalP"/>
    </source>
</evidence>
<organism evidence="5">
    <name type="scientific">Pseudogemmatithrix spongiicola</name>
    <dbReference type="NCBI Taxonomy" id="3062599"/>
    <lineage>
        <taxon>Bacteria</taxon>
        <taxon>Pseudomonadati</taxon>
        <taxon>Gemmatimonadota</taxon>
        <taxon>Gemmatimonadia</taxon>
        <taxon>Gemmatimonadales</taxon>
        <taxon>Gemmatimonadaceae</taxon>
        <taxon>Pseudogemmatithrix</taxon>
    </lineage>
</organism>
<feature type="signal peptide" evidence="3">
    <location>
        <begin position="1"/>
        <end position="20"/>
    </location>
</feature>
<comment type="similarity">
    <text evidence="1">Belongs to the leucine-binding protein family.</text>
</comment>
<evidence type="ECO:0000313" key="6">
    <source>
        <dbReference type="EMBL" id="WKW14584.1"/>
    </source>
</evidence>
<evidence type="ECO:0000313" key="5">
    <source>
        <dbReference type="EMBL" id="WKW11674.1"/>
    </source>
</evidence>
<dbReference type="Proteomes" id="UP001229955">
    <property type="component" value="Chromosome"/>
</dbReference>
<dbReference type="EMBL" id="CP130613">
    <property type="protein sequence ID" value="WKW14584.1"/>
    <property type="molecule type" value="Genomic_DNA"/>
</dbReference>
<dbReference type="Gene3D" id="3.40.50.2300">
    <property type="match status" value="2"/>
</dbReference>
<dbReference type="Pfam" id="PF13458">
    <property type="entry name" value="Peripla_BP_6"/>
    <property type="match status" value="1"/>
</dbReference>
<dbReference type="RefSeq" id="WP_367887372.1">
    <property type="nucleotide sequence ID" value="NZ_CP130612.1"/>
</dbReference>
<dbReference type="EMBL" id="CP130612">
    <property type="protein sequence ID" value="WKW11674.1"/>
    <property type="molecule type" value="Genomic_DNA"/>
</dbReference>
<keyword evidence="7" id="KW-1185">Reference proteome</keyword>
<feature type="domain" description="Leucine-binding protein" evidence="4">
    <location>
        <begin position="84"/>
        <end position="377"/>
    </location>
</feature>